<reference evidence="5" key="1">
    <citation type="journal article" date="2019" name="Sci. Rep.">
        <title>Draft genome of Tanacetum cinerariifolium, the natural source of mosquito coil.</title>
        <authorList>
            <person name="Yamashiro T."/>
            <person name="Shiraishi A."/>
            <person name="Satake H."/>
            <person name="Nakayama K."/>
        </authorList>
    </citation>
    <scope>NUCLEOTIDE SEQUENCE</scope>
</reference>
<dbReference type="SMART" id="SM00838">
    <property type="entry name" value="EFG_C"/>
    <property type="match status" value="1"/>
</dbReference>
<comment type="caution">
    <text evidence="5">The sequence shown here is derived from an EMBL/GenBank/DDBJ whole genome shotgun (WGS) entry which is preliminary data.</text>
</comment>
<keyword evidence="2" id="KW-0648">Protein biosynthesis</keyword>
<dbReference type="InterPro" id="IPR000640">
    <property type="entry name" value="EFG_V-like"/>
</dbReference>
<dbReference type="GO" id="GO:0032790">
    <property type="term" value="P:ribosome disassembly"/>
    <property type="evidence" value="ECO:0007669"/>
    <property type="project" value="TreeGrafter"/>
</dbReference>
<protein>
    <recommendedName>
        <fullName evidence="4">Elongation factor EFG domain-containing protein</fullName>
    </recommendedName>
</protein>
<dbReference type="EMBL" id="BKCJ011780210">
    <property type="protein sequence ID" value="GFD52274.1"/>
    <property type="molecule type" value="Genomic_DNA"/>
</dbReference>
<dbReference type="FunFam" id="3.30.70.240:FF:000001">
    <property type="entry name" value="Elongation factor G"/>
    <property type="match status" value="1"/>
</dbReference>
<dbReference type="InterPro" id="IPR014721">
    <property type="entry name" value="Ribsml_uS5_D2-typ_fold_subgr"/>
</dbReference>
<dbReference type="SUPFAM" id="SSF54980">
    <property type="entry name" value="EF-G C-terminal domain-like"/>
    <property type="match status" value="1"/>
</dbReference>
<dbReference type="AlphaFoldDB" id="A0A699X6H8"/>
<dbReference type="GO" id="GO:0006412">
    <property type="term" value="P:translation"/>
    <property type="evidence" value="ECO:0007669"/>
    <property type="project" value="UniProtKB-KW"/>
</dbReference>
<dbReference type="PANTHER" id="PTHR43261:SF1">
    <property type="entry name" value="RIBOSOME-RELEASING FACTOR 2, MITOCHONDRIAL"/>
    <property type="match status" value="1"/>
</dbReference>
<dbReference type="Gene3D" id="3.30.230.10">
    <property type="match status" value="1"/>
</dbReference>
<evidence type="ECO:0000313" key="5">
    <source>
        <dbReference type="EMBL" id="GFD52274.1"/>
    </source>
</evidence>
<dbReference type="GO" id="GO:0005525">
    <property type="term" value="F:GTP binding"/>
    <property type="evidence" value="ECO:0007669"/>
    <property type="project" value="UniProtKB-KW"/>
</dbReference>
<evidence type="ECO:0000256" key="1">
    <source>
        <dbReference type="ARBA" id="ARBA00022741"/>
    </source>
</evidence>
<evidence type="ECO:0000256" key="3">
    <source>
        <dbReference type="ARBA" id="ARBA00023134"/>
    </source>
</evidence>
<evidence type="ECO:0000259" key="4">
    <source>
        <dbReference type="SMART" id="SM00838"/>
    </source>
</evidence>
<organism evidence="5">
    <name type="scientific">Tanacetum cinerariifolium</name>
    <name type="common">Dalmatian daisy</name>
    <name type="synonym">Chrysanthemum cinerariifolium</name>
    <dbReference type="NCBI Taxonomy" id="118510"/>
    <lineage>
        <taxon>Eukaryota</taxon>
        <taxon>Viridiplantae</taxon>
        <taxon>Streptophyta</taxon>
        <taxon>Embryophyta</taxon>
        <taxon>Tracheophyta</taxon>
        <taxon>Spermatophyta</taxon>
        <taxon>Magnoliopsida</taxon>
        <taxon>eudicotyledons</taxon>
        <taxon>Gunneridae</taxon>
        <taxon>Pentapetalae</taxon>
        <taxon>asterids</taxon>
        <taxon>campanulids</taxon>
        <taxon>Asterales</taxon>
        <taxon>Asteraceae</taxon>
        <taxon>Asteroideae</taxon>
        <taxon>Anthemideae</taxon>
        <taxon>Anthemidinae</taxon>
        <taxon>Tanacetum</taxon>
    </lineage>
</organism>
<feature type="non-terminal residue" evidence="5">
    <location>
        <position position="1"/>
    </location>
</feature>
<evidence type="ECO:0000256" key="2">
    <source>
        <dbReference type="ARBA" id="ARBA00022917"/>
    </source>
</evidence>
<dbReference type="PANTHER" id="PTHR43261">
    <property type="entry name" value="TRANSLATION ELONGATION FACTOR G-RELATED"/>
    <property type="match status" value="1"/>
</dbReference>
<keyword evidence="1" id="KW-0547">Nucleotide-binding</keyword>
<dbReference type="InterPro" id="IPR035647">
    <property type="entry name" value="EFG_III/V"/>
</dbReference>
<dbReference type="Gene3D" id="3.30.70.240">
    <property type="match status" value="1"/>
</dbReference>
<proteinExistence type="predicted"/>
<feature type="domain" description="Elongation factor EFG" evidence="4">
    <location>
        <begin position="5"/>
        <end position="92"/>
    </location>
</feature>
<accession>A0A699X6H8</accession>
<dbReference type="CDD" id="cd03713">
    <property type="entry name" value="EFG_mtEFG_C"/>
    <property type="match status" value="1"/>
</dbReference>
<sequence>KCNPVLMEPIMKIEILTPEENMGDVIGDMNRRRGQLLGMDTRNGSQVIKATVPLSEMFGYVTQLRTITSGRATSTMEFDHYEPAPRNVQEEVIAKSKGRIKSAE</sequence>
<name>A0A699X6H8_TANCI</name>
<gene>
    <name evidence="5" type="ORF">Tci_924243</name>
</gene>
<dbReference type="Pfam" id="PF00679">
    <property type="entry name" value="EFG_C"/>
    <property type="match status" value="1"/>
</dbReference>
<dbReference type="InterPro" id="IPR035649">
    <property type="entry name" value="EFG_V"/>
</dbReference>
<keyword evidence="3" id="KW-0342">GTP-binding</keyword>